<evidence type="ECO:0000256" key="1">
    <source>
        <dbReference type="ARBA" id="ARBA00002388"/>
    </source>
</evidence>
<keyword evidence="5 7" id="KW-0697">Rotamase</keyword>
<comment type="function">
    <text evidence="1 7">PPIases accelerate the folding of proteins. It catalyzes the cis-trans isomerization of proline imidic peptide bonds in oligopeptides.</text>
</comment>
<comment type="subcellular location">
    <subcellularLocation>
        <location evidence="2">Cytoplasm</location>
    </subcellularLocation>
</comment>
<dbReference type="RefSeq" id="WP_074745790.1">
    <property type="nucleotide sequence ID" value="NZ_FOCT01000005.1"/>
</dbReference>
<accession>A0A1H8HFH4</accession>
<proteinExistence type="inferred from homology"/>
<sequence length="164" mass="18228">MIRLHTNYGDIMLELDHEKAPVTVQNFIDYVNSGHYDNTIFHRVIDGFMIQGGGFEPGMIQKKTRAPIANEAGNGLKNDKYTIAMARTSDPHSATGQFFINVKDNDFLNYTSPTAQGYGYCVFGKVVEGMDVVDKIKKVKTGTRSGHQDVPVENAILEKAEVIQ</sequence>
<dbReference type="GO" id="GO:0005737">
    <property type="term" value="C:cytoplasm"/>
    <property type="evidence" value="ECO:0007669"/>
    <property type="project" value="UniProtKB-SubCell"/>
</dbReference>
<keyword evidence="4" id="KW-0963">Cytoplasm</keyword>
<dbReference type="PROSITE" id="PS50072">
    <property type="entry name" value="CSA_PPIASE_2"/>
    <property type="match status" value="1"/>
</dbReference>
<dbReference type="InterPro" id="IPR024936">
    <property type="entry name" value="Cyclophilin-type_PPIase"/>
</dbReference>
<dbReference type="GO" id="GO:0003755">
    <property type="term" value="F:peptidyl-prolyl cis-trans isomerase activity"/>
    <property type="evidence" value="ECO:0007669"/>
    <property type="project" value="UniProtKB-UniRule"/>
</dbReference>
<dbReference type="EC" id="5.2.1.8" evidence="7"/>
<evidence type="ECO:0000256" key="4">
    <source>
        <dbReference type="ARBA" id="ARBA00022490"/>
    </source>
</evidence>
<evidence type="ECO:0000313" key="10">
    <source>
        <dbReference type="Proteomes" id="UP000183898"/>
    </source>
</evidence>
<dbReference type="CDD" id="cd01920">
    <property type="entry name" value="cyclophilin_EcCYP_like"/>
    <property type="match status" value="1"/>
</dbReference>
<dbReference type="InterPro" id="IPR002130">
    <property type="entry name" value="Cyclophilin-type_PPIase_dom"/>
</dbReference>
<dbReference type="PANTHER" id="PTHR43246">
    <property type="entry name" value="PEPTIDYL-PROLYL CIS-TRANS ISOMERASE CYP38, CHLOROPLASTIC"/>
    <property type="match status" value="1"/>
</dbReference>
<feature type="domain" description="PPIase cyclophilin-type" evidence="8">
    <location>
        <begin position="1"/>
        <end position="162"/>
    </location>
</feature>
<dbReference type="EMBL" id="FOCT01000005">
    <property type="protein sequence ID" value="SEN54769.1"/>
    <property type="molecule type" value="Genomic_DNA"/>
</dbReference>
<dbReference type="InterPro" id="IPR029000">
    <property type="entry name" value="Cyclophilin-like_dom_sf"/>
</dbReference>
<gene>
    <name evidence="9" type="ORF">SAMN05216404_105118</name>
</gene>
<comment type="catalytic activity">
    <reaction evidence="7">
        <text>[protein]-peptidylproline (omega=180) = [protein]-peptidylproline (omega=0)</text>
        <dbReference type="Rhea" id="RHEA:16237"/>
        <dbReference type="Rhea" id="RHEA-COMP:10747"/>
        <dbReference type="Rhea" id="RHEA-COMP:10748"/>
        <dbReference type="ChEBI" id="CHEBI:83833"/>
        <dbReference type="ChEBI" id="CHEBI:83834"/>
        <dbReference type="EC" id="5.2.1.8"/>
    </reaction>
</comment>
<dbReference type="Gene3D" id="2.40.100.10">
    <property type="entry name" value="Cyclophilin-like"/>
    <property type="match status" value="1"/>
</dbReference>
<dbReference type="AlphaFoldDB" id="A0A1H8HFH4"/>
<evidence type="ECO:0000256" key="3">
    <source>
        <dbReference type="ARBA" id="ARBA00007365"/>
    </source>
</evidence>
<name>A0A1H8HFH4_9PROT</name>
<dbReference type="FunFam" id="2.40.100.10:FF:000004">
    <property type="entry name" value="Peptidyl-prolyl cis-trans isomerase"/>
    <property type="match status" value="1"/>
</dbReference>
<comment type="similarity">
    <text evidence="3 7">Belongs to the cyclophilin-type PPIase family.</text>
</comment>
<evidence type="ECO:0000256" key="7">
    <source>
        <dbReference type="RuleBase" id="RU363019"/>
    </source>
</evidence>
<evidence type="ECO:0000313" key="9">
    <source>
        <dbReference type="EMBL" id="SEN54769.1"/>
    </source>
</evidence>
<dbReference type="Pfam" id="PF00160">
    <property type="entry name" value="Pro_isomerase"/>
    <property type="match status" value="1"/>
</dbReference>
<dbReference type="SUPFAM" id="SSF50891">
    <property type="entry name" value="Cyclophilin-like"/>
    <property type="match status" value="1"/>
</dbReference>
<keyword evidence="6 7" id="KW-0413">Isomerase</keyword>
<evidence type="ECO:0000256" key="5">
    <source>
        <dbReference type="ARBA" id="ARBA00023110"/>
    </source>
</evidence>
<dbReference type="InterPro" id="IPR020892">
    <property type="entry name" value="Cyclophilin-type_PPIase_CS"/>
</dbReference>
<evidence type="ECO:0000256" key="2">
    <source>
        <dbReference type="ARBA" id="ARBA00004496"/>
    </source>
</evidence>
<reference evidence="9 10" key="1">
    <citation type="submission" date="2016-10" db="EMBL/GenBank/DDBJ databases">
        <authorList>
            <person name="de Groot N.N."/>
        </authorList>
    </citation>
    <scope>NUCLEOTIDE SEQUENCE [LARGE SCALE GENOMIC DNA]</scope>
    <source>
        <strain evidence="9 10">Nl18</strain>
    </source>
</reference>
<dbReference type="PIRSF" id="PIRSF001467">
    <property type="entry name" value="Peptidylpro_ismrse"/>
    <property type="match status" value="1"/>
</dbReference>
<evidence type="ECO:0000259" key="8">
    <source>
        <dbReference type="PROSITE" id="PS50072"/>
    </source>
</evidence>
<dbReference type="InterPro" id="IPR044665">
    <property type="entry name" value="E_coli_cyclophilin_A-like"/>
</dbReference>
<dbReference type="PRINTS" id="PR00153">
    <property type="entry name" value="CSAPPISMRASE"/>
</dbReference>
<dbReference type="Proteomes" id="UP000183898">
    <property type="component" value="Unassembled WGS sequence"/>
</dbReference>
<dbReference type="PROSITE" id="PS00170">
    <property type="entry name" value="CSA_PPIASE_1"/>
    <property type="match status" value="1"/>
</dbReference>
<dbReference type="GO" id="GO:0006457">
    <property type="term" value="P:protein folding"/>
    <property type="evidence" value="ECO:0007669"/>
    <property type="project" value="InterPro"/>
</dbReference>
<organism evidence="9 10">
    <name type="scientific">Nitrosospira multiformis</name>
    <dbReference type="NCBI Taxonomy" id="1231"/>
    <lineage>
        <taxon>Bacteria</taxon>
        <taxon>Pseudomonadati</taxon>
        <taxon>Pseudomonadota</taxon>
        <taxon>Betaproteobacteria</taxon>
        <taxon>Nitrosomonadales</taxon>
        <taxon>Nitrosomonadaceae</taxon>
        <taxon>Nitrosospira</taxon>
    </lineage>
</organism>
<protein>
    <recommendedName>
        <fullName evidence="7">Peptidyl-prolyl cis-trans isomerase</fullName>
        <shortName evidence="7">PPIase</shortName>
        <ecNumber evidence="7">5.2.1.8</ecNumber>
    </recommendedName>
</protein>
<evidence type="ECO:0000256" key="6">
    <source>
        <dbReference type="ARBA" id="ARBA00023235"/>
    </source>
</evidence>